<organism evidence="1 2">
    <name type="scientific">Brassica campestris</name>
    <name type="common">Field mustard</name>
    <dbReference type="NCBI Taxonomy" id="3711"/>
    <lineage>
        <taxon>Eukaryota</taxon>
        <taxon>Viridiplantae</taxon>
        <taxon>Streptophyta</taxon>
        <taxon>Embryophyta</taxon>
        <taxon>Tracheophyta</taxon>
        <taxon>Spermatophyta</taxon>
        <taxon>Magnoliopsida</taxon>
        <taxon>eudicotyledons</taxon>
        <taxon>Gunneridae</taxon>
        <taxon>Pentapetalae</taxon>
        <taxon>rosids</taxon>
        <taxon>malvids</taxon>
        <taxon>Brassicales</taxon>
        <taxon>Brassicaceae</taxon>
        <taxon>Brassiceae</taxon>
        <taxon>Brassica</taxon>
    </lineage>
</organism>
<dbReference type="Gramene" id="A01p33210.2_BraZ1">
    <property type="protein sequence ID" value="A01p33210.2_BraZ1.CDS"/>
    <property type="gene ID" value="A01g33210.2_BraZ1"/>
</dbReference>
<name>A0A8D9GY50_BRACM</name>
<dbReference type="AlphaFoldDB" id="A0A8D9GY50"/>
<accession>A0A8D9GY50</accession>
<protein>
    <submittedName>
        <fullName evidence="1">Uncharacterized protein</fullName>
    </submittedName>
</protein>
<proteinExistence type="predicted"/>
<reference evidence="1 2" key="1">
    <citation type="submission" date="2021-07" db="EMBL/GenBank/DDBJ databases">
        <authorList>
            <consortium name="Genoscope - CEA"/>
            <person name="William W."/>
        </authorList>
    </citation>
    <scope>NUCLEOTIDE SEQUENCE [LARGE SCALE GENOMIC DNA]</scope>
</reference>
<evidence type="ECO:0000313" key="1">
    <source>
        <dbReference type="EMBL" id="CAG7889245.1"/>
    </source>
</evidence>
<gene>
    <name evidence="1" type="ORF">BRAPAZ1V2_A01P33210.2</name>
</gene>
<dbReference type="Proteomes" id="UP000694005">
    <property type="component" value="Chromosome A01"/>
</dbReference>
<dbReference type="EMBL" id="LS974617">
    <property type="protein sequence ID" value="CAG7889245.1"/>
    <property type="molecule type" value="Genomic_DNA"/>
</dbReference>
<sequence>MRRLVLTYWSEDSSLRVVEGTCSHRVELQQSISGSIGSIYVFLGDTRSLCL</sequence>
<evidence type="ECO:0000313" key="2">
    <source>
        <dbReference type="Proteomes" id="UP000694005"/>
    </source>
</evidence>